<feature type="non-terminal residue" evidence="1">
    <location>
        <position position="1"/>
    </location>
</feature>
<reference evidence="1" key="1">
    <citation type="submission" date="2014-05" db="EMBL/GenBank/DDBJ databases">
        <authorList>
            <person name="Chronopoulou M."/>
        </authorList>
    </citation>
    <scope>NUCLEOTIDE SEQUENCE</scope>
    <source>
        <tissue evidence="1">Whole organism</tissue>
    </source>
</reference>
<evidence type="ECO:0000313" key="1">
    <source>
        <dbReference type="EMBL" id="CDW20080.1"/>
    </source>
</evidence>
<proteinExistence type="predicted"/>
<sequence>KYNHLLTRRKFGNVSVVVLLIRNIFSSVCNSKLFITKFISKLTILGI</sequence>
<dbReference type="EMBL" id="HACA01002719">
    <property type="protein sequence ID" value="CDW20080.1"/>
    <property type="molecule type" value="Transcribed_RNA"/>
</dbReference>
<name>A0A0K2T2P0_LEPSM</name>
<accession>A0A0K2T2P0</accession>
<organism evidence="1">
    <name type="scientific">Lepeophtheirus salmonis</name>
    <name type="common">Salmon louse</name>
    <name type="synonym">Caligus salmonis</name>
    <dbReference type="NCBI Taxonomy" id="72036"/>
    <lineage>
        <taxon>Eukaryota</taxon>
        <taxon>Metazoa</taxon>
        <taxon>Ecdysozoa</taxon>
        <taxon>Arthropoda</taxon>
        <taxon>Crustacea</taxon>
        <taxon>Multicrustacea</taxon>
        <taxon>Hexanauplia</taxon>
        <taxon>Copepoda</taxon>
        <taxon>Siphonostomatoida</taxon>
        <taxon>Caligidae</taxon>
        <taxon>Lepeophtheirus</taxon>
    </lineage>
</organism>
<protein>
    <submittedName>
        <fullName evidence="1">Uncharacterized protein</fullName>
    </submittedName>
</protein>
<dbReference type="AlphaFoldDB" id="A0A0K2T2P0"/>